<protein>
    <recommendedName>
        <fullName evidence="3">NAD(P)H nitroreductase</fullName>
    </recommendedName>
</protein>
<accession>L7V6K2</accession>
<keyword evidence="2" id="KW-1185">Reference proteome</keyword>
<dbReference type="InterPro" id="IPR000415">
    <property type="entry name" value="Nitroreductase-like"/>
</dbReference>
<dbReference type="PANTHER" id="PTHR23026:SF123">
    <property type="entry name" value="NAD(P)H NITROREDUCTASE RV3131-RELATED"/>
    <property type="match status" value="1"/>
</dbReference>
<evidence type="ECO:0008006" key="3">
    <source>
        <dbReference type="Google" id="ProtNLM"/>
    </source>
</evidence>
<dbReference type="InterPro" id="IPR050627">
    <property type="entry name" value="Nitroreductase/BluB"/>
</dbReference>
<dbReference type="Gene3D" id="3.40.109.10">
    <property type="entry name" value="NADH Oxidase"/>
    <property type="match status" value="1"/>
</dbReference>
<reference evidence="1 2" key="1">
    <citation type="journal article" date="2013" name="J. Bacteriol.">
        <title>Complete Genome Sequence of the Frog Pathogen Mycobacterium ulcerans Ecovar Liflandii.</title>
        <authorList>
            <person name="Tobias N.J."/>
            <person name="Doig K.D."/>
            <person name="Medema M.H."/>
            <person name="Chen H."/>
            <person name="Haring V."/>
            <person name="Moore R."/>
            <person name="Seemann T."/>
            <person name="Stinear T.P."/>
        </authorList>
    </citation>
    <scope>NUCLEOTIDE SEQUENCE [LARGE SCALE GENOMIC DNA]</scope>
    <source>
        <strain evidence="1 2">128FXT</strain>
    </source>
</reference>
<dbReference type="EMBL" id="CP003899">
    <property type="protein sequence ID" value="AGC61059.1"/>
    <property type="molecule type" value="Genomic_DNA"/>
</dbReference>
<dbReference type="NCBIfam" id="NF047509">
    <property type="entry name" value="Rv3131_FMN_oxido"/>
    <property type="match status" value="1"/>
</dbReference>
<proteinExistence type="predicted"/>
<dbReference type="AlphaFoldDB" id="L7V6K2"/>
<evidence type="ECO:0000313" key="1">
    <source>
        <dbReference type="EMBL" id="AGC61059.1"/>
    </source>
</evidence>
<dbReference type="GO" id="GO:0016491">
    <property type="term" value="F:oxidoreductase activity"/>
    <property type="evidence" value="ECO:0007669"/>
    <property type="project" value="InterPro"/>
</dbReference>
<dbReference type="RefSeq" id="WP_015354608.1">
    <property type="nucleotide sequence ID" value="NC_020133.1"/>
</dbReference>
<dbReference type="PATRIC" id="fig|459424.11.peg.1066"/>
<sequence>MVETKVIDNAVRLACRAPSLHNTQPWQWVAGSDRVDLFLDPGRVVCTDRSMREAYISCGGALDHLRVALVAMGWITYVDRFPDQHNPAHLARVELSPADAVTDLQRRRADAILKRRTDRLPFLAPIDWESFEPVLRARIGTDAVCLDVLSENTRPRLAEAAELTESLRLYDSAYHSELHWWTAPFEMSEGIPYSSLVSAAESERVGVSRHFPLTRNPERRTGVTRDCSTILMLSTDGDGPSKALATGEALSTVLLECTMTGLATCPVSHLTELSVSRELLAAITDHTDLPQILIRVGVVPSLDAPPPPTPRRALSDVLRTRSTSCISPIRRSDVDAAVSITASTLA</sequence>
<gene>
    <name evidence="1" type="ordered locus">MULP_01039</name>
</gene>
<name>L7V6K2_MYCL1</name>
<organism evidence="1 2">
    <name type="scientific">Mycobacterium liflandii (strain 128FXT)</name>
    <dbReference type="NCBI Taxonomy" id="459424"/>
    <lineage>
        <taxon>Bacteria</taxon>
        <taxon>Bacillati</taxon>
        <taxon>Actinomycetota</taxon>
        <taxon>Actinomycetes</taxon>
        <taxon>Mycobacteriales</taxon>
        <taxon>Mycobacteriaceae</taxon>
        <taxon>Mycobacterium</taxon>
        <taxon>Mycobacterium ulcerans group</taxon>
    </lineage>
</organism>
<dbReference type="Proteomes" id="UP000011157">
    <property type="component" value="Chromosome"/>
</dbReference>
<dbReference type="KEGG" id="mli:MULP_01039"/>
<dbReference type="SUPFAM" id="SSF55469">
    <property type="entry name" value="FMN-dependent nitroreductase-like"/>
    <property type="match status" value="1"/>
</dbReference>
<evidence type="ECO:0000313" key="2">
    <source>
        <dbReference type="Proteomes" id="UP000011157"/>
    </source>
</evidence>
<dbReference type="HOGENOM" id="CLU_051479_1_0_11"/>
<dbReference type="PANTHER" id="PTHR23026">
    <property type="entry name" value="NADPH NITROREDUCTASE"/>
    <property type="match status" value="1"/>
</dbReference>